<keyword evidence="10 16" id="KW-0418">Kinase</keyword>
<feature type="binding site" evidence="16">
    <location>
        <begin position="6"/>
        <end position="13"/>
    </location>
    <ligand>
        <name>ATP</name>
        <dbReference type="ChEBI" id="CHEBI:30616"/>
    </ligand>
</feature>
<dbReference type="GO" id="GO:0046872">
    <property type="term" value="F:metal ion binding"/>
    <property type="evidence" value="ECO:0007669"/>
    <property type="project" value="UniProtKB-KW"/>
</dbReference>
<evidence type="ECO:0000256" key="12">
    <source>
        <dbReference type="ARBA" id="ARBA00022958"/>
    </source>
</evidence>
<dbReference type="GO" id="GO:0005524">
    <property type="term" value="F:ATP binding"/>
    <property type="evidence" value="ECO:0007669"/>
    <property type="project" value="UniProtKB-UniRule"/>
</dbReference>
<evidence type="ECO:0000256" key="16">
    <source>
        <dbReference type="HAMAP-Rule" id="MF_01274"/>
    </source>
</evidence>
<evidence type="ECO:0000256" key="10">
    <source>
        <dbReference type="ARBA" id="ARBA00022777"/>
    </source>
</evidence>
<dbReference type="EMBL" id="AP012050">
    <property type="protein sequence ID" value="BAM46215.1"/>
    <property type="molecule type" value="Genomic_DNA"/>
</dbReference>
<comment type="catalytic activity">
    <reaction evidence="1 16">
        <text>(R)-pantothenate + ATP = (R)-4'-phosphopantothenate + ADP + H(+)</text>
        <dbReference type="Rhea" id="RHEA:16373"/>
        <dbReference type="ChEBI" id="CHEBI:10986"/>
        <dbReference type="ChEBI" id="CHEBI:15378"/>
        <dbReference type="ChEBI" id="CHEBI:29032"/>
        <dbReference type="ChEBI" id="CHEBI:30616"/>
        <dbReference type="ChEBI" id="CHEBI:456216"/>
        <dbReference type="EC" id="2.7.1.33"/>
    </reaction>
</comment>
<dbReference type="GO" id="GO:0015937">
    <property type="term" value="P:coenzyme A biosynthetic process"/>
    <property type="evidence" value="ECO:0007669"/>
    <property type="project" value="UniProtKB-UniRule"/>
</dbReference>
<dbReference type="Proteomes" id="UP000006294">
    <property type="component" value="Chromosome"/>
</dbReference>
<dbReference type="PANTHER" id="PTHR34265">
    <property type="entry name" value="TYPE III PANTOTHENATE KINASE"/>
    <property type="match status" value="1"/>
</dbReference>
<comment type="function">
    <text evidence="16">Catalyzes the phosphorylation of pantothenate (Pan), the first step in CoA biosynthesis.</text>
</comment>
<evidence type="ECO:0000256" key="15">
    <source>
        <dbReference type="ARBA" id="ARBA00040883"/>
    </source>
</evidence>
<gene>
    <name evidence="16 17" type="primary">coaX</name>
    <name evidence="17" type="ordered locus">AXY_00830</name>
</gene>
<keyword evidence="16" id="KW-0479">Metal-binding</keyword>
<keyword evidence="13 16" id="KW-0173">Coenzyme A biosynthesis</keyword>
<evidence type="ECO:0000256" key="13">
    <source>
        <dbReference type="ARBA" id="ARBA00022993"/>
    </source>
</evidence>
<keyword evidence="11 16" id="KW-0067">ATP-binding</keyword>
<dbReference type="InterPro" id="IPR043129">
    <property type="entry name" value="ATPase_NBD"/>
</dbReference>
<evidence type="ECO:0000256" key="1">
    <source>
        <dbReference type="ARBA" id="ARBA00001206"/>
    </source>
</evidence>
<evidence type="ECO:0000313" key="18">
    <source>
        <dbReference type="Proteomes" id="UP000006294"/>
    </source>
</evidence>
<feature type="binding site" evidence="16">
    <location>
        <position position="101"/>
    </location>
    <ligand>
        <name>substrate</name>
    </ligand>
</feature>
<evidence type="ECO:0000256" key="9">
    <source>
        <dbReference type="ARBA" id="ARBA00022741"/>
    </source>
</evidence>
<feature type="binding site" evidence="16">
    <location>
        <begin position="108"/>
        <end position="111"/>
    </location>
    <ligand>
        <name>substrate</name>
    </ligand>
</feature>
<dbReference type="NCBIfam" id="NF009855">
    <property type="entry name" value="PRK13321.1"/>
    <property type="match status" value="1"/>
</dbReference>
<comment type="subcellular location">
    <subcellularLocation>
        <location evidence="3 16">Cytoplasm</location>
    </subcellularLocation>
</comment>
<keyword evidence="9 16" id="KW-0547">Nucleotide-binding</keyword>
<dbReference type="HAMAP" id="MF_01274">
    <property type="entry name" value="Pantothen_kinase_3"/>
    <property type="match status" value="1"/>
</dbReference>
<dbReference type="GO" id="GO:0004594">
    <property type="term" value="F:pantothenate kinase activity"/>
    <property type="evidence" value="ECO:0007669"/>
    <property type="project" value="UniProtKB-UniRule"/>
</dbReference>
<reference evidence="17 18" key="1">
    <citation type="submission" date="2011-01" db="EMBL/GenBank/DDBJ databases">
        <title>Whole genome sequence of Amphibacillus xylinus NBRC 15112.</title>
        <authorList>
            <person name="Nakazawa H."/>
            <person name="Katano Y."/>
            <person name="Nakamura S."/>
            <person name="Sasagawa M."/>
            <person name="Fukada J."/>
            <person name="Arai T."/>
            <person name="Sasakura N."/>
            <person name="Mochizuki D."/>
            <person name="Hosoyama A."/>
            <person name="Harada K."/>
            <person name="Horikawa H."/>
            <person name="Kato Y."/>
            <person name="Harada T."/>
            <person name="Sasaki K."/>
            <person name="Sekiguchi M."/>
            <person name="Hodoyama M."/>
            <person name="Nishiko R."/>
            <person name="Narita H."/>
            <person name="Hanamaki A."/>
            <person name="Hata C."/>
            <person name="Konno Y."/>
            <person name="Niimura Y."/>
            <person name="Yamazaki S."/>
            <person name="Fujita N."/>
        </authorList>
    </citation>
    <scope>NUCLEOTIDE SEQUENCE [LARGE SCALE GENOMIC DNA]</scope>
    <source>
        <strain evidence="18">ATCC 51415 / DSM 6626 / JCM 7361 / LMG 17667 / NBRC 15112 / Ep01</strain>
    </source>
</reference>
<evidence type="ECO:0000256" key="4">
    <source>
        <dbReference type="ARBA" id="ARBA00005225"/>
    </source>
</evidence>
<dbReference type="GO" id="GO:0005737">
    <property type="term" value="C:cytoplasm"/>
    <property type="evidence" value="ECO:0007669"/>
    <property type="project" value="UniProtKB-SubCell"/>
</dbReference>
<feature type="binding site" evidence="16">
    <location>
        <position position="130"/>
    </location>
    <ligand>
        <name>K(+)</name>
        <dbReference type="ChEBI" id="CHEBI:29103"/>
    </ligand>
</feature>
<evidence type="ECO:0000256" key="3">
    <source>
        <dbReference type="ARBA" id="ARBA00004496"/>
    </source>
</evidence>
<evidence type="ECO:0000256" key="2">
    <source>
        <dbReference type="ARBA" id="ARBA00001958"/>
    </source>
</evidence>
<sequence>MLLVLDVGNTNTVLGLFEDDQLIHKWRIQTDREKTEDEYAMLIRSLFKYQGVKLNDVNDIIISSVVPPIMYALENMARRYFHVEPIIVGQYPIEKYLKMTYPNPKELGADRIVNAVGAIKEYGTPLIIIDFGTATTFCYIDETASYVGGAIVPGIKISVDALYDRAAKLPRVEIEQTEKVIGTSTIEAIQSGVYYGYVGQVDSVIRKIKAECKQNPKVIATGGLAELIGQQSNEIDVIDMSLTLKGLAEIYKIVK</sequence>
<evidence type="ECO:0000256" key="14">
    <source>
        <dbReference type="ARBA" id="ARBA00038036"/>
    </source>
</evidence>
<evidence type="ECO:0000313" key="17">
    <source>
        <dbReference type="EMBL" id="BAM46215.1"/>
    </source>
</evidence>
<accession>K0IV64</accession>
<feature type="binding site" evidence="16">
    <location>
        <position position="133"/>
    </location>
    <ligand>
        <name>ATP</name>
        <dbReference type="ChEBI" id="CHEBI:30616"/>
    </ligand>
</feature>
<comment type="cofactor">
    <cofactor evidence="2">
        <name>K(+)</name>
        <dbReference type="ChEBI" id="CHEBI:29103"/>
    </cofactor>
</comment>
<dbReference type="NCBIfam" id="TIGR00671">
    <property type="entry name" value="baf"/>
    <property type="match status" value="1"/>
</dbReference>
<evidence type="ECO:0000256" key="5">
    <source>
        <dbReference type="ARBA" id="ARBA00011738"/>
    </source>
</evidence>
<dbReference type="Gene3D" id="3.30.420.40">
    <property type="match status" value="2"/>
</dbReference>
<protein>
    <recommendedName>
        <fullName evidence="15 16">Type III pantothenate kinase</fullName>
        <ecNumber evidence="6 16">2.7.1.33</ecNumber>
    </recommendedName>
    <alternativeName>
        <fullName evidence="16">PanK-III</fullName>
    </alternativeName>
    <alternativeName>
        <fullName evidence="16">Pantothenic acid kinase</fullName>
    </alternativeName>
</protein>
<comment type="subunit">
    <text evidence="5 16">Homodimer.</text>
</comment>
<dbReference type="CDD" id="cd24015">
    <property type="entry name" value="ASKHA_NBD_PanK-III"/>
    <property type="match status" value="1"/>
</dbReference>
<comment type="similarity">
    <text evidence="14 16">Belongs to the type III pantothenate kinase family.</text>
</comment>
<proteinExistence type="inferred from homology"/>
<name>K0IV64_AMPXN</name>
<dbReference type="PANTHER" id="PTHR34265:SF1">
    <property type="entry name" value="TYPE III PANTOTHENATE KINASE"/>
    <property type="match status" value="1"/>
</dbReference>
<dbReference type="eggNOG" id="COG1521">
    <property type="taxonomic scope" value="Bacteria"/>
</dbReference>
<evidence type="ECO:0000256" key="6">
    <source>
        <dbReference type="ARBA" id="ARBA00012102"/>
    </source>
</evidence>
<dbReference type="SUPFAM" id="SSF53067">
    <property type="entry name" value="Actin-like ATPase domain"/>
    <property type="match status" value="2"/>
</dbReference>
<keyword evidence="8 16" id="KW-0808">Transferase</keyword>
<dbReference type="RefSeq" id="WP_015008822.1">
    <property type="nucleotide sequence ID" value="NC_018704.1"/>
</dbReference>
<evidence type="ECO:0000256" key="8">
    <source>
        <dbReference type="ARBA" id="ARBA00022679"/>
    </source>
</evidence>
<dbReference type="Pfam" id="PF03309">
    <property type="entry name" value="Pan_kinase"/>
    <property type="match status" value="1"/>
</dbReference>
<evidence type="ECO:0000256" key="7">
    <source>
        <dbReference type="ARBA" id="ARBA00022490"/>
    </source>
</evidence>
<dbReference type="OrthoDB" id="9804707at2"/>
<dbReference type="PATRIC" id="fig|698758.3.peg.81"/>
<dbReference type="AlphaFoldDB" id="K0IV64"/>
<dbReference type="NCBIfam" id="NF009848">
    <property type="entry name" value="PRK13318.1-6"/>
    <property type="match status" value="1"/>
</dbReference>
<organism evidence="17 18">
    <name type="scientific">Amphibacillus xylanus (strain ATCC 51415 / DSM 6626 / JCM 7361 / LMG 17667 / NBRC 15112 / Ep01)</name>
    <dbReference type="NCBI Taxonomy" id="698758"/>
    <lineage>
        <taxon>Bacteria</taxon>
        <taxon>Bacillati</taxon>
        <taxon>Bacillota</taxon>
        <taxon>Bacilli</taxon>
        <taxon>Bacillales</taxon>
        <taxon>Bacillaceae</taxon>
        <taxon>Amphibacillus</taxon>
    </lineage>
</organism>
<dbReference type="KEGG" id="axl:AXY_00830"/>
<dbReference type="EC" id="2.7.1.33" evidence="6 16"/>
<comment type="pathway">
    <text evidence="4 16">Cofactor biosynthesis; coenzyme A biosynthesis; CoA from (R)-pantothenate: step 1/5.</text>
</comment>
<dbReference type="STRING" id="698758.AXY_00830"/>
<feature type="active site" description="Proton acceptor" evidence="16">
    <location>
        <position position="110"/>
    </location>
</feature>
<keyword evidence="12 16" id="KW-0630">Potassium</keyword>
<dbReference type="UniPathway" id="UPA00241">
    <property type="reaction ID" value="UER00352"/>
</dbReference>
<feature type="binding site" evidence="16">
    <location>
        <position position="185"/>
    </location>
    <ligand>
        <name>substrate</name>
    </ligand>
</feature>
<keyword evidence="7 16" id="KW-0963">Cytoplasm</keyword>
<dbReference type="InterPro" id="IPR004619">
    <property type="entry name" value="Type_III_PanK"/>
</dbReference>
<comment type="cofactor">
    <cofactor evidence="16">
        <name>NH4(+)</name>
        <dbReference type="ChEBI" id="CHEBI:28938"/>
    </cofactor>
    <cofactor evidence="16">
        <name>K(+)</name>
        <dbReference type="ChEBI" id="CHEBI:29103"/>
    </cofactor>
    <text evidence="16">A monovalent cation. Ammonium or potassium.</text>
</comment>
<keyword evidence="18" id="KW-1185">Reference proteome</keyword>
<dbReference type="HOGENOM" id="CLU_066627_1_0_9"/>
<evidence type="ECO:0000256" key="11">
    <source>
        <dbReference type="ARBA" id="ARBA00022840"/>
    </source>
</evidence>